<dbReference type="Proteomes" id="UP000297814">
    <property type="component" value="Unassembled WGS sequence"/>
</dbReference>
<protein>
    <recommendedName>
        <fullName evidence="1">Heterokaryon incompatibility domain-containing protein</fullName>
    </recommendedName>
</protein>
<dbReference type="AlphaFoldDB" id="A0A4Z1GDE0"/>
<evidence type="ECO:0000259" key="1">
    <source>
        <dbReference type="Pfam" id="PF06985"/>
    </source>
</evidence>
<sequence length="671" mass="76202">MLSTRELYHPLKDGEFRVLGIEPGNFDKPIQCTLSPCLLDDNPTYQALSYTWGDPSIRAPSKVDGRVFMATTNLESALRYLRDPKITRVLWVDAVCINQEDIPERGMQVQQMRRIYKDAKGVLIWLGPPELPTRGLRNDEDPHVETESAIPSTSNHFNALKLLADWFRSVERGETKYPHLDFENKDKWRDALQCGFWKPLKNPFWTRLWIIQEVALAKNPIVHCGSHSISFDDLIFGIRYASSCGTHYSVASGEDHWLNEYSYGIKGLVHSRVSVATNKSLLLSDVLEIIGPHILVTDPRDRIYGLLGLADSCDIIPDYTLSKNQVYTQAAKHLLSSGNFNYLGVFSGGEDSSSNNSQSWATDFDIIAKHSFGVRPLTIYDNDVYCYKAATDLTPDLRFNDNDRVMSVRGVLVSDIDTCGQVMDADMHSHFEILSQWEDIMVRRFRCDHLATSASANSGTIMDVWDSWKTRICSANVSWPENWGPISDKTFGGWSKGTIDTDDWETSILNIRQARGSIKHQESYVAGGTLTEAYCRTLLMNKILSESDTLERFYDDHVPVWDEDMCRPTPTEFKRISMLRESRVFDKYLKEATKNRSLFVTSKGYIGLGHQQVENGDKLCILYGSPVPYILRQHGDYWTVVGQCYAHGIMNGEIGEALERGEVTSQVFEIR</sequence>
<reference evidence="2 3" key="1">
    <citation type="submission" date="2017-12" db="EMBL/GenBank/DDBJ databases">
        <title>Comparative genomics of Botrytis spp.</title>
        <authorList>
            <person name="Valero-Jimenez C.A."/>
            <person name="Tapia P."/>
            <person name="Veloso J."/>
            <person name="Silva-Moreno E."/>
            <person name="Staats M."/>
            <person name="Valdes J.H."/>
            <person name="Van Kan J.A.L."/>
        </authorList>
    </citation>
    <scope>NUCLEOTIDE SEQUENCE [LARGE SCALE GENOMIC DNA]</scope>
    <source>
        <strain evidence="2 3">Bh0001</strain>
    </source>
</reference>
<accession>A0A4Z1GDE0</accession>
<dbReference type="InterPro" id="IPR010730">
    <property type="entry name" value="HET"/>
</dbReference>
<comment type="caution">
    <text evidence="2">The sequence shown here is derived from an EMBL/GenBank/DDBJ whole genome shotgun (WGS) entry which is preliminary data.</text>
</comment>
<feature type="domain" description="Heterokaryon incompatibility" evidence="1">
    <location>
        <begin position="45"/>
        <end position="213"/>
    </location>
</feature>
<name>A0A4Z1GDE0_9HELO</name>
<proteinExistence type="predicted"/>
<keyword evidence="3" id="KW-1185">Reference proteome</keyword>
<dbReference type="Pfam" id="PF06985">
    <property type="entry name" value="HET"/>
    <property type="match status" value="1"/>
</dbReference>
<evidence type="ECO:0000313" key="3">
    <source>
        <dbReference type="Proteomes" id="UP000297814"/>
    </source>
</evidence>
<dbReference type="InterPro" id="IPR052895">
    <property type="entry name" value="HetReg/Transcr_Mod"/>
</dbReference>
<organism evidence="2 3">
    <name type="scientific">Botrytis hyacinthi</name>
    <dbReference type="NCBI Taxonomy" id="278943"/>
    <lineage>
        <taxon>Eukaryota</taxon>
        <taxon>Fungi</taxon>
        <taxon>Dikarya</taxon>
        <taxon>Ascomycota</taxon>
        <taxon>Pezizomycotina</taxon>
        <taxon>Leotiomycetes</taxon>
        <taxon>Helotiales</taxon>
        <taxon>Sclerotiniaceae</taxon>
        <taxon>Botrytis</taxon>
    </lineage>
</organism>
<gene>
    <name evidence="2" type="ORF">BHYA_0268g00060</name>
</gene>
<dbReference type="Pfam" id="PF26639">
    <property type="entry name" value="Het-6_barrel"/>
    <property type="match status" value="1"/>
</dbReference>
<evidence type="ECO:0000313" key="2">
    <source>
        <dbReference type="EMBL" id="TGO33079.1"/>
    </source>
</evidence>
<dbReference type="EMBL" id="PQXK01000268">
    <property type="protein sequence ID" value="TGO33079.1"/>
    <property type="molecule type" value="Genomic_DNA"/>
</dbReference>
<dbReference type="PANTHER" id="PTHR24148:SF73">
    <property type="entry name" value="HET DOMAIN PROTEIN (AFU_ORTHOLOGUE AFUA_8G01020)"/>
    <property type="match status" value="1"/>
</dbReference>
<dbReference type="PANTHER" id="PTHR24148">
    <property type="entry name" value="ANKYRIN REPEAT DOMAIN-CONTAINING PROTEIN 39 HOMOLOG-RELATED"/>
    <property type="match status" value="1"/>
</dbReference>